<dbReference type="Gene3D" id="3.40.50.150">
    <property type="entry name" value="Vaccinia Virus protein VP39"/>
    <property type="match status" value="1"/>
</dbReference>
<keyword evidence="3 5" id="KW-0808">Transferase</keyword>
<evidence type="ECO:0000256" key="4">
    <source>
        <dbReference type="ARBA" id="ARBA00022691"/>
    </source>
</evidence>
<dbReference type="GO" id="GO:0016279">
    <property type="term" value="F:protein-lysine N-methyltransferase activity"/>
    <property type="evidence" value="ECO:0007669"/>
    <property type="project" value="UniProtKB-UniRule"/>
</dbReference>
<dbReference type="EC" id="2.1.1.-" evidence="5"/>
<comment type="caution">
    <text evidence="7">The sequence shown here is derived from an EMBL/GenBank/DDBJ whole genome shotgun (WGS) entry which is preliminary data.</text>
</comment>
<dbReference type="SUPFAM" id="SSF53335">
    <property type="entry name" value="S-adenosyl-L-methionine-dependent methyltransferases"/>
    <property type="match status" value="1"/>
</dbReference>
<proteinExistence type="inferred from homology"/>
<evidence type="ECO:0000313" key="7">
    <source>
        <dbReference type="EMBL" id="ORX74673.1"/>
    </source>
</evidence>
<evidence type="ECO:0000256" key="3">
    <source>
        <dbReference type="ARBA" id="ARBA00022679"/>
    </source>
</evidence>
<dbReference type="EMBL" id="MCFD01000001">
    <property type="protein sequence ID" value="ORX74673.1"/>
    <property type="molecule type" value="Genomic_DNA"/>
</dbReference>
<comment type="similarity">
    <text evidence="5">Belongs to the class I-like SAM-binding methyltransferase superfamily. EFM4 family.</text>
</comment>
<name>A0A1Y1WME3_9FUNG</name>
<dbReference type="InterPro" id="IPR029063">
    <property type="entry name" value="SAM-dependent_MTases_sf"/>
</dbReference>
<evidence type="ECO:0000256" key="2">
    <source>
        <dbReference type="ARBA" id="ARBA00022603"/>
    </source>
</evidence>
<dbReference type="InterPro" id="IPR026635">
    <property type="entry name" value="Efm4/METTL10"/>
</dbReference>
<dbReference type="PANTHER" id="PTHR12843">
    <property type="entry name" value="PROTEIN-LYSINE N-METHYLTRANSFERASE METTL10"/>
    <property type="match status" value="1"/>
</dbReference>
<accession>A0A1Y1WME3</accession>
<sequence>MSDDEGSAASFEASRLGRKDHWDGVYDREINNFAETGDIGEIWFGEDSANKMVEWVCRNIDDADARILDVGCGNGHLLLGLAEEGYTNLTGTDYSAQAVELATRIAKQRGQEITYRVQDFLNPADVSLVAGERKFDVVLDKGTYDAICLKPKEGDEEGAQIDTGARDVYAASVFHSLSTDGVFLITSCNWTEDELVARFAPHLKLVGRVKHRSFQFGGVVGQTVTTAAFKKS</sequence>
<comment type="function">
    <text evidence="5">S-adenosyl-L-methionine-dependent protein-lysine N-methyltransferase that mono- and dimethylates elongation factor 1-alpha at 'Lys-316'. May play a role in intracellular transport.</text>
</comment>
<keyword evidence="5" id="KW-0813">Transport</keyword>
<keyword evidence="1 5" id="KW-0963">Cytoplasm</keyword>
<protein>
    <recommendedName>
        <fullName evidence="5">Protein-lysine N-methyltransferase EFM4</fullName>
        <ecNumber evidence="5">2.1.1.-</ecNumber>
    </recommendedName>
    <alternativeName>
        <fullName evidence="5">Elongation factor methyltransferase 4</fullName>
    </alternativeName>
</protein>
<gene>
    <name evidence="5" type="primary">EFM4</name>
    <name evidence="7" type="ORF">DL89DRAFT_219222</name>
</gene>
<dbReference type="PANTHER" id="PTHR12843:SF5">
    <property type="entry name" value="EEF1A LYSINE METHYLTRANSFERASE 2"/>
    <property type="match status" value="1"/>
</dbReference>
<dbReference type="GO" id="GO:0016192">
    <property type="term" value="P:vesicle-mediated transport"/>
    <property type="evidence" value="ECO:0007669"/>
    <property type="project" value="UniProtKB-UniRule"/>
</dbReference>
<dbReference type="GO" id="GO:0005737">
    <property type="term" value="C:cytoplasm"/>
    <property type="evidence" value="ECO:0007669"/>
    <property type="project" value="UniProtKB-SubCell"/>
</dbReference>
<dbReference type="Proteomes" id="UP000193922">
    <property type="component" value="Unassembled WGS sequence"/>
</dbReference>
<evidence type="ECO:0000256" key="5">
    <source>
        <dbReference type="HAMAP-Rule" id="MF_03188"/>
    </source>
</evidence>
<keyword evidence="4 5" id="KW-0949">S-adenosyl-L-methionine</keyword>
<evidence type="ECO:0000256" key="1">
    <source>
        <dbReference type="ARBA" id="ARBA00022490"/>
    </source>
</evidence>
<reference evidence="7 8" key="1">
    <citation type="submission" date="2016-07" db="EMBL/GenBank/DDBJ databases">
        <title>Pervasive Adenine N6-methylation of Active Genes in Fungi.</title>
        <authorList>
            <consortium name="DOE Joint Genome Institute"/>
            <person name="Mondo S.J."/>
            <person name="Dannebaum R.O."/>
            <person name="Kuo R.C."/>
            <person name="Labutti K."/>
            <person name="Haridas S."/>
            <person name="Kuo A."/>
            <person name="Salamov A."/>
            <person name="Ahrendt S.R."/>
            <person name="Lipzen A."/>
            <person name="Sullivan W."/>
            <person name="Andreopoulos W.B."/>
            <person name="Clum A."/>
            <person name="Lindquist E."/>
            <person name="Daum C."/>
            <person name="Ramamoorthy G.K."/>
            <person name="Gryganskyi A."/>
            <person name="Culley D."/>
            <person name="Magnuson J.K."/>
            <person name="James T.Y."/>
            <person name="O'Malley M.A."/>
            <person name="Stajich J.E."/>
            <person name="Spatafora J.W."/>
            <person name="Visel A."/>
            <person name="Grigoriev I.V."/>
        </authorList>
    </citation>
    <scope>NUCLEOTIDE SEQUENCE [LARGE SCALE GENOMIC DNA]</scope>
    <source>
        <strain evidence="7 8">ATCC 12442</strain>
    </source>
</reference>
<dbReference type="AlphaFoldDB" id="A0A1Y1WME3"/>
<dbReference type="HAMAP" id="MF_03188">
    <property type="entry name" value="Methyltr_EFM4"/>
    <property type="match status" value="1"/>
</dbReference>
<dbReference type="GO" id="GO:0032259">
    <property type="term" value="P:methylation"/>
    <property type="evidence" value="ECO:0007669"/>
    <property type="project" value="UniProtKB-KW"/>
</dbReference>
<keyword evidence="8" id="KW-1185">Reference proteome</keyword>
<dbReference type="Pfam" id="PF13847">
    <property type="entry name" value="Methyltransf_31"/>
    <property type="match status" value="1"/>
</dbReference>
<evidence type="ECO:0000259" key="6">
    <source>
        <dbReference type="Pfam" id="PF13847"/>
    </source>
</evidence>
<dbReference type="CDD" id="cd02440">
    <property type="entry name" value="AdoMet_MTases"/>
    <property type="match status" value="1"/>
</dbReference>
<feature type="domain" description="Methyltransferase" evidence="6">
    <location>
        <begin position="62"/>
        <end position="199"/>
    </location>
</feature>
<organism evidence="7 8">
    <name type="scientific">Linderina pennispora</name>
    <dbReference type="NCBI Taxonomy" id="61395"/>
    <lineage>
        <taxon>Eukaryota</taxon>
        <taxon>Fungi</taxon>
        <taxon>Fungi incertae sedis</taxon>
        <taxon>Zoopagomycota</taxon>
        <taxon>Kickxellomycotina</taxon>
        <taxon>Kickxellomycetes</taxon>
        <taxon>Kickxellales</taxon>
        <taxon>Kickxellaceae</taxon>
        <taxon>Linderina</taxon>
    </lineage>
</organism>
<dbReference type="OrthoDB" id="10069295at2759"/>
<dbReference type="STRING" id="61395.A0A1Y1WME3"/>
<dbReference type="InterPro" id="IPR025714">
    <property type="entry name" value="Methyltranfer_dom"/>
</dbReference>
<comment type="subcellular location">
    <subcellularLocation>
        <location evidence="5">Cytoplasm</location>
    </subcellularLocation>
</comment>
<evidence type="ECO:0000313" key="8">
    <source>
        <dbReference type="Proteomes" id="UP000193922"/>
    </source>
</evidence>
<keyword evidence="2 5" id="KW-0489">Methyltransferase</keyword>